<protein>
    <submittedName>
        <fullName evidence="1">Uncharacterized protein</fullName>
    </submittedName>
</protein>
<gene>
    <name evidence="1" type="ORF">BJ138DRAFT_1143462</name>
</gene>
<name>A0ACB8AMV4_9AGAM</name>
<organism evidence="1 2">
    <name type="scientific">Hygrophoropsis aurantiaca</name>
    <dbReference type="NCBI Taxonomy" id="72124"/>
    <lineage>
        <taxon>Eukaryota</taxon>
        <taxon>Fungi</taxon>
        <taxon>Dikarya</taxon>
        <taxon>Basidiomycota</taxon>
        <taxon>Agaricomycotina</taxon>
        <taxon>Agaricomycetes</taxon>
        <taxon>Agaricomycetidae</taxon>
        <taxon>Boletales</taxon>
        <taxon>Coniophorineae</taxon>
        <taxon>Hygrophoropsidaceae</taxon>
        <taxon>Hygrophoropsis</taxon>
    </lineage>
</organism>
<comment type="caution">
    <text evidence="1">The sequence shown here is derived from an EMBL/GenBank/DDBJ whole genome shotgun (WGS) entry which is preliminary data.</text>
</comment>
<sequence length="1590" mass="176787">MFSAGQFTESWPFQTVLGQELRAKLRHDDVWRSSAIIPIYAAIVSGFLLSMPLGWHSRTAQMPWTHNTPSMSHPHSYNTPDERNIDCGEDANTEHKPEVIQCEGPFNTRYKFARFIGCLALLGCSLAGVMFEEHEGLSGIHRTFILIGWTQFSLCVAMTYASFLGFMAVISRSQWSKLMSNHLDFLLLAVFGVFVYRNLYPLVTFTKQPSDIDEGWLLWVKIAILTLTAVIIPITSPRQYVPFDPRNPSHTPHPEQTASWLSMLLYTWEDPIVSLACRVPHLSHNHLPPLADQDYSENLIKRSFPHLDPFSGSKQRHIFFGLMKVYRTEYMILAAMIIIYAFASVASPIGINYLLLYLETNGEGAIIRPWVWIVWLFLGPMVGSLAIQWYIFIATRTLVRTEGIITQLVFNHSLRVRMKTELPDDVTNEVSATLSSADQASPAECATPTEGIASGMSGAMLKQRTLGTACPKNNKRVPKPSAGNLVGKINNLVTTDLNNITEGRDFMFIAIYVPLQVGLCIWFLYGILEWAAIVGLLFMILLFPIPGYVAQRIQTVQLRKMDNTDSRVQTVTETMNVLRMIKLFGWENKMNAKITEKREDELVWTWKQKILELINGNLNYVIPLITMLASYTTYTLVMGQNLSASKVFSSMSVFDILREQLHSVFYNIPKIIQAKVSLDRVDSFLVETEMLDSYTQAENGKESIFTQEIAQADAIGFRDAVFTWSNESNGSLTPSKRKFRLHIEEELIFRRGCVNLVVGATGSGKTSMLMALLGEMHFIPLSAMSWFGLPRKDGIAYAAQETWVQNETIRDNILFGAPYDEARYRKVLYQCALERDLTLFEAGDKTEVGEKGLTLSGGQKARITLARAIYSPAKTLLLDDVLAALDVHTSKWIVDKCLAGDLVRNRTVILVTHNVAMTSSIAQFVVSLGSNGRIISQGPVSDATSIDSRILTNSTDEQETVNGEVESIETAETVGVEEESIPETKEDAKLVVAEEILEGHVSWHAFKLYLAGLGGSHGSLFWAVFLCLIVSSHLVTAMQTWFLGYWAAQYEIHPASEINVPYYLVIYALLLLFATHAYSAGFILYYYGSMRASRNIHQKLVQSILGTTLRWLDITPTSRVITRCTQDIRAIDGPFAQGIGMVIEVSLSMLIKIGAIVVVTPVFLIPGVFIGLLGAFIGRIYMKAQLSVKREMSNAKAPVLGHFGAAIAGITSIRAYGAEEAFKQESLVRIDRYTKSARMFFNLNRWVSVRIDAMGAMFSSGLAAYLVYGHSNAHASNIGFSLNMAVGFSSMILWWVRVLNEVEVNGNSLERIDSYINIEQEPKSVEGGQPPAYWPASGDLRAENLCARYSSDGPKVLQDLSFHINSGERVGIVGRTGSGKSSVTLSLLRCIFTEGTVYYDGIPTSSINLEALRSNVTIIPQIPELLTGTLRQNLDPFDQHDDATLNDALRSAGLSAVQDDLDEFRLTLDSLISSGGGNLSVGQRQILALARAMVRGSKILILDEATSAIDYKTDSAIQSSLRNGLHDVTQLIIAHRLQTIIDAHKIMVLDAGKMVEFGTPRELLRNDQGVFRALVDESGDKDLLYSLATG</sequence>
<proteinExistence type="predicted"/>
<dbReference type="Proteomes" id="UP000790377">
    <property type="component" value="Unassembled WGS sequence"/>
</dbReference>
<accession>A0ACB8AMV4</accession>
<reference evidence="1" key="1">
    <citation type="journal article" date="2021" name="New Phytol.">
        <title>Evolutionary innovations through gain and loss of genes in the ectomycorrhizal Boletales.</title>
        <authorList>
            <person name="Wu G."/>
            <person name="Miyauchi S."/>
            <person name="Morin E."/>
            <person name="Kuo A."/>
            <person name="Drula E."/>
            <person name="Varga T."/>
            <person name="Kohler A."/>
            <person name="Feng B."/>
            <person name="Cao Y."/>
            <person name="Lipzen A."/>
            <person name="Daum C."/>
            <person name="Hundley H."/>
            <person name="Pangilinan J."/>
            <person name="Johnson J."/>
            <person name="Barry K."/>
            <person name="LaButti K."/>
            <person name="Ng V."/>
            <person name="Ahrendt S."/>
            <person name="Min B."/>
            <person name="Choi I.G."/>
            <person name="Park H."/>
            <person name="Plett J.M."/>
            <person name="Magnuson J."/>
            <person name="Spatafora J.W."/>
            <person name="Nagy L.G."/>
            <person name="Henrissat B."/>
            <person name="Grigoriev I.V."/>
            <person name="Yang Z.L."/>
            <person name="Xu J."/>
            <person name="Martin F.M."/>
        </authorList>
    </citation>
    <scope>NUCLEOTIDE SEQUENCE</scope>
    <source>
        <strain evidence="1">ATCC 28755</strain>
    </source>
</reference>
<dbReference type="EMBL" id="MU267611">
    <property type="protein sequence ID" value="KAH7914592.1"/>
    <property type="molecule type" value="Genomic_DNA"/>
</dbReference>
<keyword evidence="2" id="KW-1185">Reference proteome</keyword>
<evidence type="ECO:0000313" key="2">
    <source>
        <dbReference type="Proteomes" id="UP000790377"/>
    </source>
</evidence>
<evidence type="ECO:0000313" key="1">
    <source>
        <dbReference type="EMBL" id="KAH7914592.1"/>
    </source>
</evidence>